<evidence type="ECO:0000256" key="1">
    <source>
        <dbReference type="SAM" id="MobiDB-lite"/>
    </source>
</evidence>
<reference evidence="2" key="2">
    <citation type="submission" date="2021-10" db="EMBL/GenBank/DDBJ databases">
        <title>Phylogenomics reveals ancestral predisposition of the termite-cultivated fungus Termitomyces towards a domesticated lifestyle.</title>
        <authorList>
            <person name="Auxier B."/>
            <person name="Grum-Grzhimaylo A."/>
            <person name="Cardenas M.E."/>
            <person name="Lodge J.D."/>
            <person name="Laessoe T."/>
            <person name="Pedersen O."/>
            <person name="Smith M.E."/>
            <person name="Kuyper T.W."/>
            <person name="Franco-Molano E.A."/>
            <person name="Baroni T.J."/>
            <person name="Aanen D.K."/>
        </authorList>
    </citation>
    <scope>NUCLEOTIDE SEQUENCE</scope>
    <source>
        <strain evidence="2">AP01</strain>
        <tissue evidence="2">Mycelium</tissue>
    </source>
</reference>
<feature type="region of interest" description="Disordered" evidence="1">
    <location>
        <begin position="656"/>
        <end position="692"/>
    </location>
</feature>
<protein>
    <submittedName>
        <fullName evidence="2">Uncharacterized protein</fullName>
    </submittedName>
</protein>
<feature type="compositionally biased region" description="Acidic residues" evidence="1">
    <location>
        <begin position="481"/>
        <end position="497"/>
    </location>
</feature>
<feature type="compositionally biased region" description="Acidic residues" evidence="1">
    <location>
        <begin position="788"/>
        <end position="802"/>
    </location>
</feature>
<feature type="compositionally biased region" description="Basic residues" evidence="1">
    <location>
        <begin position="807"/>
        <end position="819"/>
    </location>
</feature>
<comment type="caution">
    <text evidence="2">The sequence shown here is derived from an EMBL/GenBank/DDBJ whole genome shotgun (WGS) entry which is preliminary data.</text>
</comment>
<accession>A0A9P7GJF9</accession>
<evidence type="ECO:0000313" key="2">
    <source>
        <dbReference type="EMBL" id="KAG5648430.1"/>
    </source>
</evidence>
<dbReference type="EMBL" id="JABCKV010000003">
    <property type="protein sequence ID" value="KAG5648430.1"/>
    <property type="molecule type" value="Genomic_DNA"/>
</dbReference>
<organism evidence="2 3">
    <name type="scientific">Asterophora parasitica</name>
    <dbReference type="NCBI Taxonomy" id="117018"/>
    <lineage>
        <taxon>Eukaryota</taxon>
        <taxon>Fungi</taxon>
        <taxon>Dikarya</taxon>
        <taxon>Basidiomycota</taxon>
        <taxon>Agaricomycotina</taxon>
        <taxon>Agaricomycetes</taxon>
        <taxon>Agaricomycetidae</taxon>
        <taxon>Agaricales</taxon>
        <taxon>Tricholomatineae</taxon>
        <taxon>Lyophyllaceae</taxon>
        <taxon>Asterophora</taxon>
    </lineage>
</organism>
<dbReference type="AlphaFoldDB" id="A0A9P7GJF9"/>
<feature type="compositionally biased region" description="Basic and acidic residues" evidence="1">
    <location>
        <begin position="449"/>
        <end position="466"/>
    </location>
</feature>
<proteinExistence type="predicted"/>
<dbReference type="Proteomes" id="UP000775547">
    <property type="component" value="Unassembled WGS sequence"/>
</dbReference>
<evidence type="ECO:0000313" key="3">
    <source>
        <dbReference type="Proteomes" id="UP000775547"/>
    </source>
</evidence>
<feature type="region of interest" description="Disordered" evidence="1">
    <location>
        <begin position="448"/>
        <end position="497"/>
    </location>
</feature>
<dbReference type="OrthoDB" id="270318at2759"/>
<feature type="region of interest" description="Disordered" evidence="1">
    <location>
        <begin position="785"/>
        <end position="819"/>
    </location>
</feature>
<reference evidence="2" key="1">
    <citation type="submission" date="2020-07" db="EMBL/GenBank/DDBJ databases">
        <authorList>
            <person name="Nieuwenhuis M."/>
            <person name="Van De Peppel L.J.J."/>
        </authorList>
    </citation>
    <scope>NUCLEOTIDE SEQUENCE</scope>
    <source>
        <strain evidence="2">AP01</strain>
        <tissue evidence="2">Mycelium</tissue>
    </source>
</reference>
<gene>
    <name evidence="2" type="ORF">DXG03_005004</name>
</gene>
<keyword evidence="3" id="KW-1185">Reference proteome</keyword>
<sequence length="819" mass="93148">MERLCDEVVQLIFYELVDPGPLTLVSTRFHRFSQDPYVRAHYFLTHYGPTEAMFYALGRGKILTERVLDSHFIKTPWVRSIRMGVFTHFIKLAVDMYGDIPRAKSEDDGYIFNTFLKESRLPAAQKTVTWETIQEILETYRFIPFCNKDPLMAQFPLALAIEPRLLPHAVKNGFNMDSKYRDFVFRKMFERPATTSETLPEDIAHNVRELCKLDRTMFVSRTVAAEVCMEAKMNVGAYGALKTLDKSGGLRFELAALIEDLIKSFIKTRSISWPTTIETLRYLYTDYPSSDPTVRLVILITLFSTTENLLSNASTIHAKLEALNLTPLTRNDVVNVLVNPFVDRHLPLLDYARWDFTDGPDKVKGILPKDFKELVREVISKCVGVACKGKLLKKLYDGYPWVSDAIEAAVLDNHQIGVDDLPVWDDHNACQKFEAKLCRDFTKYAFGGGEERPKEETEGVVEEARKAGTSGESSEVVQSDEPTEVEGEDEEMEDSEVETVVDLGSISQESLTTMIRHDEVAPVRARRRMQHFSTFFADVTGKLPYPHDPLAVGRWIKSQYGPRSRITSIIMNHAVINENGNILHHILYSTDFTSRPLTSVPVTLKHFQMLARLGRTPSVWIYNEIEQGAEFFFDEEDYLHADKVTGKCKAVKPESLNVSAPLPSGSRVKPDSPSSTTRGKKRPRRSAASIKSYAVPDSDDEAIADDDVEMKLKPVESNVQKWIMHLGEILKEEGQKFRETKKKAELLAEPGTKVRIVKSDFFKSLSTSLRNLRRAEAEKQLALYGPEVLEDEYSEDDDDDDDYRQTPRTKRRKTAKSSS</sequence>
<name>A0A9P7GJF9_9AGAR</name>